<dbReference type="NCBIfam" id="TIGR02983">
    <property type="entry name" value="SigE-fam_strep"/>
    <property type="match status" value="1"/>
</dbReference>
<name>A0ABP9FCM2_9ACTN</name>
<dbReference type="Gene3D" id="1.10.1740.10">
    <property type="match status" value="1"/>
</dbReference>
<evidence type="ECO:0000259" key="6">
    <source>
        <dbReference type="Pfam" id="PF04542"/>
    </source>
</evidence>
<keyword evidence="4" id="KW-0238">DNA-binding</keyword>
<accession>A0ABP9FCM2</accession>
<keyword evidence="9" id="KW-1185">Reference proteome</keyword>
<sequence>MHAETLAIPAPAAVRVSLVNDDVSEATLGFEGFVTQRGRGLWRAAWLLTGDSHHAEDLVQTALSKTFTRYGDFGNDAQFEAYVRTTIYRTFVSWWRKLSWRNEKAAEFVADSAAPETPHGVNRDLVRALEELPRMQRAVLVLQYFEDLATDDIAQRLGISPGTVKTHSYRGRAALRASKHLAGRGE</sequence>
<feature type="domain" description="RNA polymerase sigma-70 region 2" evidence="6">
    <location>
        <begin position="34"/>
        <end position="101"/>
    </location>
</feature>
<evidence type="ECO:0000256" key="5">
    <source>
        <dbReference type="ARBA" id="ARBA00023163"/>
    </source>
</evidence>
<evidence type="ECO:0000259" key="7">
    <source>
        <dbReference type="Pfam" id="PF08281"/>
    </source>
</evidence>
<keyword evidence="2" id="KW-0805">Transcription regulation</keyword>
<protein>
    <submittedName>
        <fullName evidence="8">SigE family RNA polymerase sigma factor</fullName>
    </submittedName>
</protein>
<evidence type="ECO:0000256" key="3">
    <source>
        <dbReference type="ARBA" id="ARBA00023082"/>
    </source>
</evidence>
<comment type="caution">
    <text evidence="8">The sequence shown here is derived from an EMBL/GenBank/DDBJ whole genome shotgun (WGS) entry which is preliminary data.</text>
</comment>
<dbReference type="InterPro" id="IPR036388">
    <property type="entry name" value="WH-like_DNA-bd_sf"/>
</dbReference>
<dbReference type="InterPro" id="IPR013325">
    <property type="entry name" value="RNA_pol_sigma_r2"/>
</dbReference>
<dbReference type="CDD" id="cd06171">
    <property type="entry name" value="Sigma70_r4"/>
    <property type="match status" value="1"/>
</dbReference>
<keyword evidence="3" id="KW-0731">Sigma factor</keyword>
<dbReference type="Proteomes" id="UP001501521">
    <property type="component" value="Unassembled WGS sequence"/>
</dbReference>
<dbReference type="PANTHER" id="PTHR43133">
    <property type="entry name" value="RNA POLYMERASE ECF-TYPE SIGMA FACTO"/>
    <property type="match status" value="1"/>
</dbReference>
<dbReference type="SUPFAM" id="SSF88659">
    <property type="entry name" value="Sigma3 and sigma4 domains of RNA polymerase sigma factors"/>
    <property type="match status" value="1"/>
</dbReference>
<organism evidence="8 9">
    <name type="scientific">Tessaracoccus lubricantis</name>
    <dbReference type="NCBI Taxonomy" id="545543"/>
    <lineage>
        <taxon>Bacteria</taxon>
        <taxon>Bacillati</taxon>
        <taxon>Actinomycetota</taxon>
        <taxon>Actinomycetes</taxon>
        <taxon>Propionibacteriales</taxon>
        <taxon>Propionibacteriaceae</taxon>
        <taxon>Tessaracoccus</taxon>
    </lineage>
</organism>
<dbReference type="SUPFAM" id="SSF88946">
    <property type="entry name" value="Sigma2 domain of RNA polymerase sigma factors"/>
    <property type="match status" value="1"/>
</dbReference>
<keyword evidence="5" id="KW-0804">Transcription</keyword>
<dbReference type="InterPro" id="IPR013324">
    <property type="entry name" value="RNA_pol_sigma_r3/r4-like"/>
</dbReference>
<dbReference type="Pfam" id="PF08281">
    <property type="entry name" value="Sigma70_r4_2"/>
    <property type="match status" value="1"/>
</dbReference>
<reference evidence="9" key="1">
    <citation type="journal article" date="2019" name="Int. J. Syst. Evol. Microbiol.">
        <title>The Global Catalogue of Microorganisms (GCM) 10K type strain sequencing project: providing services to taxonomists for standard genome sequencing and annotation.</title>
        <authorList>
            <consortium name="The Broad Institute Genomics Platform"/>
            <consortium name="The Broad Institute Genome Sequencing Center for Infectious Disease"/>
            <person name="Wu L."/>
            <person name="Ma J."/>
        </authorList>
    </citation>
    <scope>NUCLEOTIDE SEQUENCE [LARGE SCALE GENOMIC DNA]</scope>
    <source>
        <strain evidence="9">JCM 19125</strain>
    </source>
</reference>
<proteinExistence type="inferred from homology"/>
<dbReference type="InterPro" id="IPR014284">
    <property type="entry name" value="RNA_pol_sigma-70_dom"/>
</dbReference>
<evidence type="ECO:0000256" key="4">
    <source>
        <dbReference type="ARBA" id="ARBA00023125"/>
    </source>
</evidence>
<dbReference type="PANTHER" id="PTHR43133:SF50">
    <property type="entry name" value="ECF RNA POLYMERASE SIGMA FACTOR SIGM"/>
    <property type="match status" value="1"/>
</dbReference>
<gene>
    <name evidence="8" type="ORF">GCM10025789_07780</name>
</gene>
<dbReference type="InterPro" id="IPR014325">
    <property type="entry name" value="RNA_pol_sigma-E_actinobac"/>
</dbReference>
<feature type="domain" description="RNA polymerase sigma factor 70 region 4 type 2" evidence="7">
    <location>
        <begin position="124"/>
        <end position="175"/>
    </location>
</feature>
<dbReference type="InterPro" id="IPR007627">
    <property type="entry name" value="RNA_pol_sigma70_r2"/>
</dbReference>
<comment type="similarity">
    <text evidence="1">Belongs to the sigma-70 factor family. ECF subfamily.</text>
</comment>
<evidence type="ECO:0000313" key="9">
    <source>
        <dbReference type="Proteomes" id="UP001501521"/>
    </source>
</evidence>
<evidence type="ECO:0000256" key="2">
    <source>
        <dbReference type="ARBA" id="ARBA00023015"/>
    </source>
</evidence>
<dbReference type="InterPro" id="IPR013249">
    <property type="entry name" value="RNA_pol_sigma70_r4_t2"/>
</dbReference>
<dbReference type="InterPro" id="IPR039425">
    <property type="entry name" value="RNA_pol_sigma-70-like"/>
</dbReference>
<dbReference type="NCBIfam" id="TIGR02937">
    <property type="entry name" value="sigma70-ECF"/>
    <property type="match status" value="1"/>
</dbReference>
<dbReference type="Gene3D" id="1.10.10.10">
    <property type="entry name" value="Winged helix-like DNA-binding domain superfamily/Winged helix DNA-binding domain"/>
    <property type="match status" value="1"/>
</dbReference>
<dbReference type="Pfam" id="PF04542">
    <property type="entry name" value="Sigma70_r2"/>
    <property type="match status" value="1"/>
</dbReference>
<dbReference type="EMBL" id="BAABLV010000013">
    <property type="protein sequence ID" value="GAA4893096.1"/>
    <property type="molecule type" value="Genomic_DNA"/>
</dbReference>
<evidence type="ECO:0000313" key="8">
    <source>
        <dbReference type="EMBL" id="GAA4893096.1"/>
    </source>
</evidence>
<evidence type="ECO:0000256" key="1">
    <source>
        <dbReference type="ARBA" id="ARBA00010641"/>
    </source>
</evidence>